<dbReference type="OrthoDB" id="5908183at2759"/>
<gene>
    <name evidence="1" type="ORF">Mgra_00009643</name>
</gene>
<dbReference type="AlphaFoldDB" id="A0A8S9ZD97"/>
<evidence type="ECO:0000313" key="1">
    <source>
        <dbReference type="EMBL" id="KAF7626940.1"/>
    </source>
</evidence>
<accession>A0A8S9ZD97</accession>
<sequence length="311" mass="36913">MYNPPGKFKKILGTQASSSTQVPQEEIPFSLTELTLLTRILNEITTKDAYSNDLSIQNIFWGKKAQILIEHELYNDHPVIVEFTSKLEKIFNHFESILDNYQYQLNQFINTMDIYTKRWFINKILLDYKGLNYNNYKQFFSDHGLNFKDLPMNHKKIDSGEYIFSKFSDDQLGSLMNLLQPISQKEKNLFHFYKLHLLVRKLIKLFIQNWANSYLLFMANMEDQISIISYIIAFDEAELVSNGIYEIFKDVKVFNLIKNNQVNINTLQVEEESFSFPVNFAFNNSYEGYYNNIYMMRLAYFFKRQTENDSP</sequence>
<organism evidence="1 2">
    <name type="scientific">Meloidogyne graminicola</name>
    <dbReference type="NCBI Taxonomy" id="189291"/>
    <lineage>
        <taxon>Eukaryota</taxon>
        <taxon>Metazoa</taxon>
        <taxon>Ecdysozoa</taxon>
        <taxon>Nematoda</taxon>
        <taxon>Chromadorea</taxon>
        <taxon>Rhabditida</taxon>
        <taxon>Tylenchina</taxon>
        <taxon>Tylenchomorpha</taxon>
        <taxon>Tylenchoidea</taxon>
        <taxon>Meloidogynidae</taxon>
        <taxon>Meloidogyninae</taxon>
        <taxon>Meloidogyne</taxon>
    </lineage>
</organism>
<reference evidence="1" key="1">
    <citation type="journal article" date="2020" name="Ecol. Evol.">
        <title>Genome structure and content of the rice root-knot nematode (Meloidogyne graminicola).</title>
        <authorList>
            <person name="Phan N.T."/>
            <person name="Danchin E.G.J."/>
            <person name="Klopp C."/>
            <person name="Perfus-Barbeoch L."/>
            <person name="Kozlowski D.K."/>
            <person name="Koutsovoulos G.D."/>
            <person name="Lopez-Roques C."/>
            <person name="Bouchez O."/>
            <person name="Zahm M."/>
            <person name="Besnard G."/>
            <person name="Bellafiore S."/>
        </authorList>
    </citation>
    <scope>NUCLEOTIDE SEQUENCE</scope>
    <source>
        <strain evidence="1">VN-18</strain>
    </source>
</reference>
<protein>
    <submittedName>
        <fullName evidence="1">Uncharacterized protein</fullName>
    </submittedName>
</protein>
<dbReference type="EMBL" id="JABEBT010000171">
    <property type="protein sequence ID" value="KAF7626940.1"/>
    <property type="molecule type" value="Genomic_DNA"/>
</dbReference>
<evidence type="ECO:0000313" key="2">
    <source>
        <dbReference type="Proteomes" id="UP000605970"/>
    </source>
</evidence>
<proteinExistence type="predicted"/>
<name>A0A8S9ZD97_9BILA</name>
<keyword evidence="2" id="KW-1185">Reference proteome</keyword>
<comment type="caution">
    <text evidence="1">The sequence shown here is derived from an EMBL/GenBank/DDBJ whole genome shotgun (WGS) entry which is preliminary data.</text>
</comment>
<dbReference type="Proteomes" id="UP000605970">
    <property type="component" value="Unassembled WGS sequence"/>
</dbReference>
<dbReference type="SUPFAM" id="SSF101094">
    <property type="entry name" value="Staphylocoagulase"/>
    <property type="match status" value="1"/>
</dbReference>